<gene>
    <name evidence="2" type="ORF">KIPB_006189</name>
</gene>
<dbReference type="AlphaFoldDB" id="A0A9K3CYH8"/>
<evidence type="ECO:0000313" key="3">
    <source>
        <dbReference type="Proteomes" id="UP000265618"/>
    </source>
</evidence>
<dbReference type="Proteomes" id="UP000265618">
    <property type="component" value="Unassembled WGS sequence"/>
</dbReference>
<accession>A0A9K3CYH8</accession>
<organism evidence="2 3">
    <name type="scientific">Kipferlia bialata</name>
    <dbReference type="NCBI Taxonomy" id="797122"/>
    <lineage>
        <taxon>Eukaryota</taxon>
        <taxon>Metamonada</taxon>
        <taxon>Carpediemonas-like organisms</taxon>
        <taxon>Kipferlia</taxon>
    </lineage>
</organism>
<protein>
    <submittedName>
        <fullName evidence="2">Uncharacterized protein</fullName>
    </submittedName>
</protein>
<name>A0A9K3CYH8_9EUKA</name>
<feature type="non-terminal residue" evidence="2">
    <location>
        <position position="1"/>
    </location>
</feature>
<comment type="caution">
    <text evidence="2">The sequence shown here is derived from an EMBL/GenBank/DDBJ whole genome shotgun (WGS) entry which is preliminary data.</text>
</comment>
<sequence>WLGGEVRVSSIVQGRRGHSLYRSLDASNPDYIRRFLDLLGEFAAECMALYVENWLSTNSTPNSKAALESMLVKGLVGGSANPDLRRIRSGQDIRANPSFDMLNCLKFDREVKEFVFGTESTAADTLLVHIRSARNCISHGKTTGVDGERYRNAESGVKVLVSDFKGLIGLVSTSRSDLAELAKRSVSVVNSLDSTFHDSRVVRRVSRDMGFIRQDEDCVGMAQEVLDSVAQSVRHRGTRDPSLARLVLATLGAQVPSGVRVPGLVQRIHQLVPGSKYAPAISDEIVGMVKEAPHRRFELYTVAINSVCKGGDGRMIGEVVHRVVGSDHTRQQELRNRLSDRKGYLYAKSKRDPAAGAQIKLFESIVLPEPEVKKTQGYVYMSPNINSGRPPRSFTPMRPAKRVPTRGGGSVSTHPTPSAPAPLEHDAYSSPSSSTATQDDVLLGMVLSACDTATDKAQSLSLYSGTNPVYSLVDIGAVLGKDPAFQAIKARHGSLSSMLGDSMYQGVFKVHWDTSRQCKVGYLEVLPQEQQ</sequence>
<keyword evidence="3" id="KW-1185">Reference proteome</keyword>
<dbReference type="EMBL" id="BDIP01001561">
    <property type="protein sequence ID" value="GIQ84653.1"/>
    <property type="molecule type" value="Genomic_DNA"/>
</dbReference>
<proteinExistence type="predicted"/>
<reference evidence="2 3" key="1">
    <citation type="journal article" date="2018" name="PLoS ONE">
        <title>The draft genome of Kipferlia bialata reveals reductive genome evolution in fornicate parasites.</title>
        <authorList>
            <person name="Tanifuji G."/>
            <person name="Takabayashi S."/>
            <person name="Kume K."/>
            <person name="Takagi M."/>
            <person name="Nakayama T."/>
            <person name="Kamikawa R."/>
            <person name="Inagaki Y."/>
            <person name="Hashimoto T."/>
        </authorList>
    </citation>
    <scope>NUCLEOTIDE SEQUENCE [LARGE SCALE GENOMIC DNA]</scope>
    <source>
        <strain evidence="2">NY0173</strain>
    </source>
</reference>
<evidence type="ECO:0000256" key="1">
    <source>
        <dbReference type="SAM" id="MobiDB-lite"/>
    </source>
</evidence>
<evidence type="ECO:0000313" key="2">
    <source>
        <dbReference type="EMBL" id="GIQ84653.1"/>
    </source>
</evidence>
<feature type="region of interest" description="Disordered" evidence="1">
    <location>
        <begin position="383"/>
        <end position="435"/>
    </location>
</feature>